<evidence type="ECO:0000256" key="4">
    <source>
        <dbReference type="ARBA" id="ARBA00023015"/>
    </source>
</evidence>
<dbReference type="PANTHER" id="PTHR15138">
    <property type="entry name" value="TRANSCRIPTION INITIATION FACTOR TFIID SUBUNIT 4"/>
    <property type="match status" value="1"/>
</dbReference>
<evidence type="ECO:0000256" key="8">
    <source>
        <dbReference type="ARBA" id="ARBA00031747"/>
    </source>
</evidence>
<keyword evidence="6" id="KW-0539">Nucleus</keyword>
<feature type="compositionally biased region" description="Low complexity" evidence="9">
    <location>
        <begin position="201"/>
        <end position="215"/>
    </location>
</feature>
<dbReference type="Proteomes" id="UP001151582">
    <property type="component" value="Unassembled WGS sequence"/>
</dbReference>
<evidence type="ECO:0000256" key="9">
    <source>
        <dbReference type="SAM" id="MobiDB-lite"/>
    </source>
</evidence>
<gene>
    <name evidence="11" type="ORF">H4R34_000164</name>
</gene>
<feature type="compositionally biased region" description="Basic and acidic residues" evidence="9">
    <location>
        <begin position="634"/>
        <end position="646"/>
    </location>
</feature>
<feature type="region of interest" description="Disordered" evidence="9">
    <location>
        <begin position="1"/>
        <end position="30"/>
    </location>
</feature>
<feature type="domain" description="Transcription initiation factor TFIID component TAF4 C-terminal" evidence="10">
    <location>
        <begin position="677"/>
        <end position="965"/>
    </location>
</feature>
<comment type="subcellular location">
    <subcellularLocation>
        <location evidence="1">Nucleus</location>
    </subcellularLocation>
</comment>
<keyword evidence="12" id="KW-1185">Reference proteome</keyword>
<evidence type="ECO:0000313" key="12">
    <source>
        <dbReference type="Proteomes" id="UP001151582"/>
    </source>
</evidence>
<feature type="compositionally biased region" description="Polar residues" evidence="9">
    <location>
        <begin position="1034"/>
        <end position="1056"/>
    </location>
</feature>
<accession>A0A9W8B7K8</accession>
<comment type="caution">
    <text evidence="11">The sequence shown here is derived from an EMBL/GenBank/DDBJ whole genome shotgun (WGS) entry which is preliminary data.</text>
</comment>
<evidence type="ECO:0000313" key="11">
    <source>
        <dbReference type="EMBL" id="KAJ1985205.1"/>
    </source>
</evidence>
<comment type="function">
    <text evidence="7">Functions as a component of the DNA-binding general transcription factor complex TFIID. Binding of TFIID to a promoter (with or without TATA element) is the initial step in pre-initiation complex (PIC) formation. TFIID plays a key role in the regulation of gene expression by RNA polymerase II through different activities such as transcription activator interaction, core promoter recognition and selectivity, TFIIA and TFIIB interaction, chromatin modification (histone acetylation by TAF1), facilitation of DNA opening and initiation of transcription.</text>
</comment>
<feature type="region of interest" description="Disordered" evidence="9">
    <location>
        <begin position="698"/>
        <end position="722"/>
    </location>
</feature>
<evidence type="ECO:0000259" key="10">
    <source>
        <dbReference type="Pfam" id="PF05236"/>
    </source>
</evidence>
<feature type="compositionally biased region" description="Polar residues" evidence="9">
    <location>
        <begin position="1107"/>
        <end position="1120"/>
    </location>
</feature>
<organism evidence="11 12">
    <name type="scientific">Dimargaris verticillata</name>
    <dbReference type="NCBI Taxonomy" id="2761393"/>
    <lineage>
        <taxon>Eukaryota</taxon>
        <taxon>Fungi</taxon>
        <taxon>Fungi incertae sedis</taxon>
        <taxon>Zoopagomycota</taxon>
        <taxon>Kickxellomycotina</taxon>
        <taxon>Dimargaritomycetes</taxon>
        <taxon>Dimargaritales</taxon>
        <taxon>Dimargaritaceae</taxon>
        <taxon>Dimargaris</taxon>
    </lineage>
</organism>
<evidence type="ECO:0000256" key="1">
    <source>
        <dbReference type="ARBA" id="ARBA00004123"/>
    </source>
</evidence>
<dbReference type="CDD" id="cd08045">
    <property type="entry name" value="HFD_TAF4"/>
    <property type="match status" value="1"/>
</dbReference>
<feature type="compositionally biased region" description="Basic and acidic residues" evidence="9">
    <location>
        <begin position="867"/>
        <end position="882"/>
    </location>
</feature>
<comment type="similarity">
    <text evidence="2">Belongs to the TAF4 family.</text>
</comment>
<feature type="region of interest" description="Disordered" evidence="9">
    <location>
        <begin position="826"/>
        <end position="909"/>
    </location>
</feature>
<feature type="compositionally biased region" description="Polar residues" evidence="9">
    <location>
        <begin position="977"/>
        <end position="999"/>
    </location>
</feature>
<dbReference type="OrthoDB" id="21060at2759"/>
<dbReference type="GO" id="GO:0005669">
    <property type="term" value="C:transcription factor TFIID complex"/>
    <property type="evidence" value="ECO:0007669"/>
    <property type="project" value="InterPro"/>
</dbReference>
<feature type="region of interest" description="Disordered" evidence="9">
    <location>
        <begin position="476"/>
        <end position="676"/>
    </location>
</feature>
<evidence type="ECO:0000256" key="3">
    <source>
        <dbReference type="ARBA" id="ARBA00017306"/>
    </source>
</evidence>
<dbReference type="EMBL" id="JANBQB010000003">
    <property type="protein sequence ID" value="KAJ1985205.1"/>
    <property type="molecule type" value="Genomic_DNA"/>
</dbReference>
<sequence>MPSPTDSSLPANNGRGSSQNGRLAQDSTNTTVTATWSLASSVPLVNDPTASTSSVGMDAELDRIMSSFHGTIDANSLDMDVDIDQLLKNTLDDFPVPAASGSAGRVGSNSTASSATTSASLPFAAISNTASLAKATGLVAPGLPTPTTSFGSEPANLQSLLASLEADALTQAVGGSVPGNPASLDPAAQRSDSGPLLTQRPPSSATPSSAPAAPTNGGVRPDALGSNGAIPTVSKEAMLKAAAMARDQMKQTQPGPLPTRPSMAPASATALAAARRMAAVTLAKHAIGSGPPPADSSTSRDPSLPSHPPAAPPSTGIVGHHHTAPWAGPAPSNPTGGPLAGSAPNTGAVASFIHKLSSNAFMTSVMQHLAPDKRQSLISLFMQLNQGRLAQEDFIRNVHRLLGPQIPHLLASWRQRATGSDTLGTTVTVDIPATHQAAASAMTTGQPAKAHASTSTLVNVADPVVSALPELTTAPGLTATPLATDSGPPNSSSNYPANQPQEPQGKSSTLVTPAVDSTTPAAEPLTPTVSAKGPLRGRKRSLDDTQPDADTKGKPLSPAVDPITQMSPPSDPSASATGTATKASTAARTQDKPPTKSKPGSKANAPSDPAANPVTGGPRNRNRPTGSNKKQKLGHTDTRPLSDETNKSIASSTAATTSTKPASASLAAQDKNDFDPLSDVMGYAGFDLREESENMFRDHQRTGSTGDAKDTQETDQEATEAALEKRRAKERARAFLDPEVLAETVSHILAQAQLLDVEEETLKYLTLATQDRLRTLMEQMVQASKHRTRSLHLAPPPVNGYGQPLYRIMVHQDVRKQLMALERVDREADRQRKLHVLTRDQPEGPAGGATEGQAAGTTTSSTASGDKGADDTTERERGDAKPTGDASAGAAGTPKPVKKRRRDVVGSSGSLIRSISDDIRKKMTNQTALLSVGGVRRSWMMVGNSETASPPPTATPVASRSRANSTTAASPEASMTEVPSATTASNPPQPTVEATTPSASLAMARSVSHTPVASEATVKPEPPAPESKSSHPSRSGSAEPSDAASPSLQLARSISSRGPLPPSDGRRPRVLSGTPITRRPIRTGLSSPFRGPLLGHKSADIKGPTALGSSSPFAPSSVKTPHTPGIVTVRDALFCLERERAGYGAQGGTNAMGGSCGEKVMLKLYHKYLKD</sequence>
<feature type="compositionally biased region" description="Basic and acidic residues" evidence="9">
    <location>
        <begin position="698"/>
        <end position="712"/>
    </location>
</feature>
<dbReference type="PANTHER" id="PTHR15138:SF14">
    <property type="entry name" value="TRANSCRIPTION INITIATION FACTOR TFIID SUBUNIT 4"/>
    <property type="match status" value="1"/>
</dbReference>
<dbReference type="GO" id="GO:0006367">
    <property type="term" value="P:transcription initiation at RNA polymerase II promoter"/>
    <property type="evidence" value="ECO:0007669"/>
    <property type="project" value="TreeGrafter"/>
</dbReference>
<proteinExistence type="inferred from homology"/>
<name>A0A9W8B7K8_9FUNG</name>
<feature type="compositionally biased region" description="Polar residues" evidence="9">
    <location>
        <begin position="487"/>
        <end position="520"/>
    </location>
</feature>
<feature type="compositionally biased region" description="Low complexity" evidence="9">
    <location>
        <begin position="955"/>
        <end position="970"/>
    </location>
</feature>
<dbReference type="InterPro" id="IPR009072">
    <property type="entry name" value="Histone-fold"/>
</dbReference>
<reference evidence="11" key="1">
    <citation type="submission" date="2022-07" db="EMBL/GenBank/DDBJ databases">
        <title>Phylogenomic reconstructions and comparative analyses of Kickxellomycotina fungi.</title>
        <authorList>
            <person name="Reynolds N.K."/>
            <person name="Stajich J.E."/>
            <person name="Barry K."/>
            <person name="Grigoriev I.V."/>
            <person name="Crous P."/>
            <person name="Smith M.E."/>
        </authorList>
    </citation>
    <scope>NUCLEOTIDE SEQUENCE</scope>
    <source>
        <strain evidence="11">RSA 567</strain>
    </source>
</reference>
<feature type="compositionally biased region" description="Low complexity" evidence="9">
    <location>
        <begin position="648"/>
        <end position="668"/>
    </location>
</feature>
<dbReference type="Pfam" id="PF05236">
    <property type="entry name" value="TAF4"/>
    <property type="match status" value="1"/>
</dbReference>
<evidence type="ECO:0000256" key="5">
    <source>
        <dbReference type="ARBA" id="ARBA00023163"/>
    </source>
</evidence>
<dbReference type="InterPro" id="IPR007900">
    <property type="entry name" value="TAF4_C"/>
</dbReference>
<dbReference type="GO" id="GO:0016251">
    <property type="term" value="F:RNA polymerase II general transcription initiation factor activity"/>
    <property type="evidence" value="ECO:0007669"/>
    <property type="project" value="TreeGrafter"/>
</dbReference>
<feature type="region of interest" description="Disordered" evidence="9">
    <location>
        <begin position="286"/>
        <end position="342"/>
    </location>
</feature>
<evidence type="ECO:0000256" key="7">
    <source>
        <dbReference type="ARBA" id="ARBA00025346"/>
    </source>
</evidence>
<dbReference type="GO" id="GO:0003677">
    <property type="term" value="F:DNA binding"/>
    <property type="evidence" value="ECO:0007669"/>
    <property type="project" value="TreeGrafter"/>
</dbReference>
<feature type="compositionally biased region" description="Basic and acidic residues" evidence="9">
    <location>
        <begin position="826"/>
        <end position="842"/>
    </location>
</feature>
<dbReference type="GO" id="GO:0046982">
    <property type="term" value="F:protein heterodimerization activity"/>
    <property type="evidence" value="ECO:0007669"/>
    <property type="project" value="InterPro"/>
</dbReference>
<dbReference type="InterPro" id="IPR045144">
    <property type="entry name" value="TAF4"/>
</dbReference>
<keyword evidence="5" id="KW-0804">Transcription</keyword>
<feature type="region of interest" description="Disordered" evidence="9">
    <location>
        <begin position="943"/>
        <end position="1122"/>
    </location>
</feature>
<evidence type="ECO:0000256" key="6">
    <source>
        <dbReference type="ARBA" id="ARBA00023242"/>
    </source>
</evidence>
<dbReference type="AlphaFoldDB" id="A0A9W8B7K8"/>
<dbReference type="Gene3D" id="1.10.20.10">
    <property type="entry name" value="Histone, subunit A"/>
    <property type="match status" value="1"/>
</dbReference>
<feature type="compositionally biased region" description="Low complexity" evidence="9">
    <location>
        <begin position="851"/>
        <end position="863"/>
    </location>
</feature>
<protein>
    <recommendedName>
        <fullName evidence="3">Transcription initiation factor TFIID subunit 4</fullName>
    </recommendedName>
    <alternativeName>
        <fullName evidence="8">TBP-associated factor 4</fullName>
    </alternativeName>
</protein>
<keyword evidence="4" id="KW-0805">Transcription regulation</keyword>
<feature type="compositionally biased region" description="Low complexity" evidence="9">
    <location>
        <begin position="573"/>
        <end position="588"/>
    </location>
</feature>
<evidence type="ECO:0000256" key="2">
    <source>
        <dbReference type="ARBA" id="ARBA00006178"/>
    </source>
</evidence>
<feature type="region of interest" description="Disordered" evidence="9">
    <location>
        <begin position="172"/>
        <end position="263"/>
    </location>
</feature>